<reference evidence="1" key="1">
    <citation type="submission" date="2020-06" db="EMBL/GenBank/DDBJ databases">
        <title>Draft genome of Bugula neritina, a colonial animal packing powerful symbionts and potential medicines.</title>
        <authorList>
            <person name="Rayko M."/>
        </authorList>
    </citation>
    <scope>NUCLEOTIDE SEQUENCE [LARGE SCALE GENOMIC DNA]</scope>
    <source>
        <strain evidence="1">Kwan_BN1</strain>
    </source>
</reference>
<comment type="caution">
    <text evidence="1">The sequence shown here is derived from an EMBL/GenBank/DDBJ whole genome shotgun (WGS) entry which is preliminary data.</text>
</comment>
<accession>A0A7J7JHZ6</accession>
<evidence type="ECO:0000313" key="2">
    <source>
        <dbReference type="Proteomes" id="UP000593567"/>
    </source>
</evidence>
<gene>
    <name evidence="1" type="ORF">EB796_016441</name>
</gene>
<protein>
    <submittedName>
        <fullName evidence="1">Uncharacterized protein</fullName>
    </submittedName>
</protein>
<dbReference type="Proteomes" id="UP000593567">
    <property type="component" value="Unassembled WGS sequence"/>
</dbReference>
<dbReference type="EMBL" id="VXIV02002481">
    <property type="protein sequence ID" value="KAF6025231.1"/>
    <property type="molecule type" value="Genomic_DNA"/>
</dbReference>
<dbReference type="AlphaFoldDB" id="A0A7J7JHZ6"/>
<proteinExistence type="predicted"/>
<sequence length="97" mass="10616">MVDDSMHFCEDDIAESPYSSQQCNQPSSCYKRSVRNSRHSRIDSGFETVSSTSTKAIGSRIGPLHSGCTLTSISVSVFIASGDIQTVHAVIYILYHI</sequence>
<keyword evidence="2" id="KW-1185">Reference proteome</keyword>
<evidence type="ECO:0000313" key="1">
    <source>
        <dbReference type="EMBL" id="KAF6025231.1"/>
    </source>
</evidence>
<name>A0A7J7JHZ6_BUGNE</name>
<organism evidence="1 2">
    <name type="scientific">Bugula neritina</name>
    <name type="common">Brown bryozoan</name>
    <name type="synonym">Sertularia neritina</name>
    <dbReference type="NCBI Taxonomy" id="10212"/>
    <lineage>
        <taxon>Eukaryota</taxon>
        <taxon>Metazoa</taxon>
        <taxon>Spiralia</taxon>
        <taxon>Lophotrochozoa</taxon>
        <taxon>Bryozoa</taxon>
        <taxon>Gymnolaemata</taxon>
        <taxon>Cheilostomatida</taxon>
        <taxon>Flustrina</taxon>
        <taxon>Buguloidea</taxon>
        <taxon>Bugulidae</taxon>
        <taxon>Bugula</taxon>
    </lineage>
</organism>